<comment type="caution">
    <text evidence="1">The sequence shown here is derived from an EMBL/GenBank/DDBJ whole genome shotgun (WGS) entry which is preliminary data.</text>
</comment>
<keyword evidence="2" id="KW-1185">Reference proteome</keyword>
<evidence type="ECO:0000313" key="1">
    <source>
        <dbReference type="EMBL" id="KAH7923147.1"/>
    </source>
</evidence>
<name>A0ACB8BED4_9AGAM</name>
<gene>
    <name evidence="1" type="ORF">BV22DRAFT_1015989</name>
</gene>
<dbReference type="EMBL" id="MU266461">
    <property type="protein sequence ID" value="KAH7923147.1"/>
    <property type="molecule type" value="Genomic_DNA"/>
</dbReference>
<dbReference type="Proteomes" id="UP000790709">
    <property type="component" value="Unassembled WGS sequence"/>
</dbReference>
<reference evidence="1" key="1">
    <citation type="journal article" date="2021" name="New Phytol.">
        <title>Evolutionary innovations through gain and loss of genes in the ectomycorrhizal Boletales.</title>
        <authorList>
            <person name="Wu G."/>
            <person name="Miyauchi S."/>
            <person name="Morin E."/>
            <person name="Kuo A."/>
            <person name="Drula E."/>
            <person name="Varga T."/>
            <person name="Kohler A."/>
            <person name="Feng B."/>
            <person name="Cao Y."/>
            <person name="Lipzen A."/>
            <person name="Daum C."/>
            <person name="Hundley H."/>
            <person name="Pangilinan J."/>
            <person name="Johnson J."/>
            <person name="Barry K."/>
            <person name="LaButti K."/>
            <person name="Ng V."/>
            <person name="Ahrendt S."/>
            <person name="Min B."/>
            <person name="Choi I.G."/>
            <person name="Park H."/>
            <person name="Plett J.M."/>
            <person name="Magnuson J."/>
            <person name="Spatafora J.W."/>
            <person name="Nagy L.G."/>
            <person name="Henrissat B."/>
            <person name="Grigoriev I.V."/>
            <person name="Yang Z.L."/>
            <person name="Xu J."/>
            <person name="Martin F.M."/>
        </authorList>
    </citation>
    <scope>NUCLEOTIDE SEQUENCE</scope>
    <source>
        <strain evidence="1">KUC20120723A-06</strain>
    </source>
</reference>
<accession>A0ACB8BED4</accession>
<protein>
    <submittedName>
        <fullName evidence="1">Uncharacterized protein</fullName>
    </submittedName>
</protein>
<sequence>MTRITNFGRKRSYVEAGFAGEPTPEEISQNSEPSRETDAAHKEALNSAEATPAPPKKKRKRSKKPKGSGVEDKDTGASKDKAEGEVQSDASQPGEKPKKKALKSRKNKMSDVLGIDVPDRIKRSEDRRLKRISERQADTICFACREKGHAARDCPKAGDGKGKKGGEKVVGICYRCGSNRHGLSRCKKPEDPLNPLPFASCFVCSGKGHLASSCPQNKERGIYPDGGSCKLCGDTTHLAKNCGLRKENNAGTITMFGTGRDAGADEDDFHTFKRRNAEVDKDEKREEKTKRLVDVKAGVHTGTVKAFGKPPAAAPKKVVHF</sequence>
<organism evidence="1 2">
    <name type="scientific">Leucogyrophana mollusca</name>
    <dbReference type="NCBI Taxonomy" id="85980"/>
    <lineage>
        <taxon>Eukaryota</taxon>
        <taxon>Fungi</taxon>
        <taxon>Dikarya</taxon>
        <taxon>Basidiomycota</taxon>
        <taxon>Agaricomycotina</taxon>
        <taxon>Agaricomycetes</taxon>
        <taxon>Agaricomycetidae</taxon>
        <taxon>Boletales</taxon>
        <taxon>Boletales incertae sedis</taxon>
        <taxon>Leucogyrophana</taxon>
    </lineage>
</organism>
<evidence type="ECO:0000313" key="2">
    <source>
        <dbReference type="Proteomes" id="UP000790709"/>
    </source>
</evidence>
<proteinExistence type="predicted"/>